<dbReference type="Gene3D" id="3.30.710.10">
    <property type="entry name" value="Potassium Channel Kv1.1, Chain A"/>
    <property type="match status" value="1"/>
</dbReference>
<evidence type="ECO:0000259" key="2">
    <source>
        <dbReference type="Pfam" id="PF02214"/>
    </source>
</evidence>
<feature type="compositionally biased region" description="Polar residues" evidence="1">
    <location>
        <begin position="394"/>
        <end position="403"/>
    </location>
</feature>
<dbReference type="EMBL" id="JAKCXM010000148">
    <property type="protein sequence ID" value="KAJ0400705.1"/>
    <property type="molecule type" value="Genomic_DNA"/>
</dbReference>
<feature type="domain" description="Potassium channel tetramerisation-type BTB" evidence="2">
    <location>
        <begin position="154"/>
        <end position="237"/>
    </location>
</feature>
<dbReference type="Pfam" id="PF02214">
    <property type="entry name" value="BTB_2"/>
    <property type="match status" value="1"/>
</dbReference>
<dbReference type="SUPFAM" id="SSF54695">
    <property type="entry name" value="POZ domain"/>
    <property type="match status" value="1"/>
</dbReference>
<dbReference type="PANTHER" id="PTHR14499:SF136">
    <property type="entry name" value="GH08630P"/>
    <property type="match status" value="1"/>
</dbReference>
<feature type="region of interest" description="Disordered" evidence="1">
    <location>
        <begin position="373"/>
        <end position="403"/>
    </location>
</feature>
<dbReference type="GO" id="GO:0051260">
    <property type="term" value="P:protein homooligomerization"/>
    <property type="evidence" value="ECO:0007669"/>
    <property type="project" value="InterPro"/>
</dbReference>
<accession>A0AAD5QAF0</accession>
<protein>
    <recommendedName>
        <fullName evidence="2">Potassium channel tetramerisation-type BTB domain-containing protein</fullName>
    </recommendedName>
</protein>
<dbReference type="PANTHER" id="PTHR14499">
    <property type="entry name" value="POTASSIUM CHANNEL TETRAMERIZATION DOMAIN-CONTAINING"/>
    <property type="match status" value="1"/>
</dbReference>
<evidence type="ECO:0000313" key="3">
    <source>
        <dbReference type="EMBL" id="KAJ0400705.1"/>
    </source>
</evidence>
<dbReference type="CDD" id="cd18316">
    <property type="entry name" value="BTB_POZ_KCTD-like"/>
    <property type="match status" value="1"/>
</dbReference>
<keyword evidence="4" id="KW-1185">Reference proteome</keyword>
<dbReference type="AlphaFoldDB" id="A0AAD5QAF0"/>
<dbReference type="Proteomes" id="UP001209570">
    <property type="component" value="Unassembled WGS sequence"/>
</dbReference>
<proteinExistence type="predicted"/>
<gene>
    <name evidence="3" type="ORF">P43SY_000610</name>
</gene>
<dbReference type="InterPro" id="IPR011333">
    <property type="entry name" value="SKP1/BTB/POZ_sf"/>
</dbReference>
<dbReference type="InterPro" id="IPR003131">
    <property type="entry name" value="T1-type_BTB"/>
</dbReference>
<sequence length="403" mass="44069">METPRRSLALSSAAFAGAGAAVDAGAALPSSSRFPGLVGGAPPSSFDGPGRPTTSSSGARTDDEMAFERWKDTIRAQDEEAALLHQTVVSSKRQQIEVQHERLAKQRAFIRHEKRKLLLQNALLDSEKERFEASLASDWFCLSAFPTVHDRRLTLDVGGQLFEISAPIALKDAGSLLAAFVADDSPLGPLECGCFRVDRDWWLFRYVLHFLRDGLLPQDPKLLRELYLESEFWKLESMRKAIEMKNMELLQLKQQNDAKTAAAAAAVLTTAPTAGGSNGKFHLDSALLTRMKSGAMLPAATGARDPQAWWLDPPTWWGSSAAQKKDGGKPSLASVAAALKRAQLEEQEKAAGKDADHWWRSSTYKGRDFAHTLVSGDRKKAEDDGSGTPRSPLLLNSTWPSSK</sequence>
<feature type="region of interest" description="Disordered" evidence="1">
    <location>
        <begin position="31"/>
        <end position="63"/>
    </location>
</feature>
<comment type="caution">
    <text evidence="3">The sequence shown here is derived from an EMBL/GenBank/DDBJ whole genome shotgun (WGS) entry which is preliminary data.</text>
</comment>
<organism evidence="3 4">
    <name type="scientific">Pythium insidiosum</name>
    <name type="common">Pythiosis disease agent</name>
    <dbReference type="NCBI Taxonomy" id="114742"/>
    <lineage>
        <taxon>Eukaryota</taxon>
        <taxon>Sar</taxon>
        <taxon>Stramenopiles</taxon>
        <taxon>Oomycota</taxon>
        <taxon>Peronosporomycetes</taxon>
        <taxon>Pythiales</taxon>
        <taxon>Pythiaceae</taxon>
        <taxon>Pythium</taxon>
    </lineage>
</organism>
<reference evidence="3" key="1">
    <citation type="submission" date="2021-12" db="EMBL/GenBank/DDBJ databases">
        <title>Prjna785345.</title>
        <authorList>
            <person name="Rujirawat T."/>
            <person name="Krajaejun T."/>
        </authorList>
    </citation>
    <scope>NUCLEOTIDE SEQUENCE</scope>
    <source>
        <strain evidence="3">Pi057C3</strain>
    </source>
</reference>
<evidence type="ECO:0000313" key="4">
    <source>
        <dbReference type="Proteomes" id="UP001209570"/>
    </source>
</evidence>
<evidence type="ECO:0000256" key="1">
    <source>
        <dbReference type="SAM" id="MobiDB-lite"/>
    </source>
</evidence>
<feature type="compositionally biased region" description="Basic and acidic residues" evidence="1">
    <location>
        <begin position="373"/>
        <end position="383"/>
    </location>
</feature>
<name>A0AAD5QAF0_PYTIN</name>